<reference evidence="5 6" key="1">
    <citation type="submission" date="2016-11" db="EMBL/GenBank/DDBJ databases">
        <authorList>
            <person name="Jaros S."/>
            <person name="Januszkiewicz K."/>
            <person name="Wedrychowicz H."/>
        </authorList>
    </citation>
    <scope>NUCLEOTIDE SEQUENCE [LARGE SCALE GENOMIC DNA]</scope>
    <source>
        <strain evidence="5 6">CGMCC 1.7049</strain>
    </source>
</reference>
<dbReference type="InterPro" id="IPR024311">
    <property type="entry name" value="Lipocalin-like"/>
</dbReference>
<keyword evidence="6" id="KW-1185">Reference proteome</keyword>
<name>A0A1M5NYV4_9GAMM</name>
<feature type="signal peptide" evidence="2">
    <location>
        <begin position="1"/>
        <end position="47"/>
    </location>
</feature>
<evidence type="ECO:0000256" key="2">
    <source>
        <dbReference type="SAM" id="SignalP"/>
    </source>
</evidence>
<accession>A0A1M5NYV4</accession>
<feature type="region of interest" description="Disordered" evidence="1">
    <location>
        <begin position="1"/>
        <end position="20"/>
    </location>
</feature>
<feature type="domain" description="Amidase" evidence="3">
    <location>
        <begin position="73"/>
        <end position="529"/>
    </location>
</feature>
<gene>
    <name evidence="5" type="ORF">SAMN04488068_1937</name>
</gene>
<evidence type="ECO:0000259" key="3">
    <source>
        <dbReference type="Pfam" id="PF01425"/>
    </source>
</evidence>
<keyword evidence="2" id="KW-0732">Signal</keyword>
<dbReference type="AlphaFoldDB" id="A0A1M5NYV4"/>
<sequence length="695" mass="73572">MHATRLHDRPTSHLRRHRPSTQRIVRVTATAMLGSALAALTPGLSQAASYPVEEATIDSVMAAYRAGTTTAVEVTQAHLARIAAYDQQGPLINSLITVNPNAVQDAAALDAQLKQTGKPVGVLHGIPVIIKDNLDAVGMPMTSGFQGWKHYLPPSDATLVKKIRDAGGIIIAKASLSEFARGGGDNINSVVSGFARNPYNTAFATGGSSGGTGASLAASFGIVGIGTDTGGSVRMPAAHNALAGLRPTVGLVSRSGLVPLNSVRDTAGPMARSVADMATLLDVIAGFDPQDEATTRAKGHIARSYRAQLAPDALKGARLGVLSQIFTAKTADPRVIAHFQQTITELRAAGATVIEDFAIPELDRIPRPPQTAARFKDDLTRFIARHPGIPFPSVQAIADSKLLHPLHQAGFDAAAAARPVAEDPETIEGAANEQRYREAFTKAMDAAGIDAVVFPTWAQLPAINGDRNTQLTATPRPAPDAGPTALGSSLTFVGSSLQWPALSVPSGYLGEGLPVGLQILGRAWDEARIIRYAYAYEQSTHYRHAPASVPPLADSLASRFVGSWTLIGLDERSQDGRIRPSPRWPSTGQLIYGADGRLSVQIIKSARPTPASDSLARASGSELQGVVDGVSSYFGTWMLLPAERCVVHAQQGNFNPRQVGQHAKRYYSFDEAGQLSLETPPKADGSTSIIRWKRI</sequence>
<protein>
    <submittedName>
        <fullName evidence="5">Asp-tRNAAsn/Glu-tRNAGln amidotransferase A subunit</fullName>
    </submittedName>
</protein>
<dbReference type="PANTHER" id="PTHR42678:SF34">
    <property type="entry name" value="OS04G0183300 PROTEIN"/>
    <property type="match status" value="1"/>
</dbReference>
<dbReference type="Proteomes" id="UP000199758">
    <property type="component" value="Unassembled WGS sequence"/>
</dbReference>
<dbReference type="InterPro" id="IPR020556">
    <property type="entry name" value="Amidase_CS"/>
</dbReference>
<dbReference type="STRING" id="490188.SAMN04488068_1937"/>
<dbReference type="Pfam" id="PF13924">
    <property type="entry name" value="Lipocalin_5"/>
    <property type="match status" value="1"/>
</dbReference>
<feature type="chain" id="PRO_5012002475" evidence="2">
    <location>
        <begin position="48"/>
        <end position="695"/>
    </location>
</feature>
<dbReference type="InterPro" id="IPR023631">
    <property type="entry name" value="Amidase_dom"/>
</dbReference>
<evidence type="ECO:0000313" key="6">
    <source>
        <dbReference type="Proteomes" id="UP000199758"/>
    </source>
</evidence>
<proteinExistence type="predicted"/>
<feature type="compositionally biased region" description="Basic and acidic residues" evidence="1">
    <location>
        <begin position="1"/>
        <end position="11"/>
    </location>
</feature>
<dbReference type="PANTHER" id="PTHR42678">
    <property type="entry name" value="AMIDASE"/>
    <property type="match status" value="1"/>
</dbReference>
<dbReference type="InterPro" id="IPR036928">
    <property type="entry name" value="AS_sf"/>
</dbReference>
<dbReference type="EMBL" id="FQWZ01000004">
    <property type="protein sequence ID" value="SHG94720.1"/>
    <property type="molecule type" value="Genomic_DNA"/>
</dbReference>
<dbReference type="SUPFAM" id="SSF75304">
    <property type="entry name" value="Amidase signature (AS) enzymes"/>
    <property type="match status" value="1"/>
</dbReference>
<evidence type="ECO:0000256" key="1">
    <source>
        <dbReference type="SAM" id="MobiDB-lite"/>
    </source>
</evidence>
<dbReference type="Pfam" id="PF01425">
    <property type="entry name" value="Amidase"/>
    <property type="match status" value="1"/>
</dbReference>
<dbReference type="Gene3D" id="3.90.1300.10">
    <property type="entry name" value="Amidase signature (AS) domain"/>
    <property type="match status" value="1"/>
</dbReference>
<dbReference type="GO" id="GO:0016740">
    <property type="term" value="F:transferase activity"/>
    <property type="evidence" value="ECO:0007669"/>
    <property type="project" value="UniProtKB-KW"/>
</dbReference>
<organism evidence="5 6">
    <name type="scientific">Hydrocarboniphaga daqingensis</name>
    <dbReference type="NCBI Taxonomy" id="490188"/>
    <lineage>
        <taxon>Bacteria</taxon>
        <taxon>Pseudomonadati</taxon>
        <taxon>Pseudomonadota</taxon>
        <taxon>Gammaproteobacteria</taxon>
        <taxon>Nevskiales</taxon>
        <taxon>Nevskiaceae</taxon>
        <taxon>Hydrocarboniphaga</taxon>
    </lineage>
</organism>
<dbReference type="PROSITE" id="PS00571">
    <property type="entry name" value="AMIDASES"/>
    <property type="match status" value="1"/>
</dbReference>
<evidence type="ECO:0000259" key="4">
    <source>
        <dbReference type="Pfam" id="PF13924"/>
    </source>
</evidence>
<keyword evidence="5" id="KW-0808">Transferase</keyword>
<feature type="domain" description="Lipocalin-like" evidence="4">
    <location>
        <begin position="561"/>
        <end position="695"/>
    </location>
</feature>
<evidence type="ECO:0000313" key="5">
    <source>
        <dbReference type="EMBL" id="SHG94720.1"/>
    </source>
</evidence>